<evidence type="ECO:0000256" key="1">
    <source>
        <dbReference type="ARBA" id="ARBA00005857"/>
    </source>
</evidence>
<dbReference type="PANTHER" id="PTHR16263">
    <property type="entry name" value="TETRATRICOPEPTIDE REPEAT PROTEIN 38"/>
    <property type="match status" value="1"/>
</dbReference>
<keyword evidence="4" id="KW-0802">TPR repeat</keyword>
<evidence type="ECO:0000313" key="6">
    <source>
        <dbReference type="RefSeq" id="XP_014675490.1"/>
    </source>
</evidence>
<dbReference type="InterPro" id="IPR011990">
    <property type="entry name" value="TPR-like_helical_dom_sf"/>
</dbReference>
<proteinExistence type="inferred from homology"/>
<reference evidence="6" key="1">
    <citation type="submission" date="2025-08" db="UniProtKB">
        <authorList>
            <consortium name="RefSeq"/>
        </authorList>
    </citation>
    <scope>IDENTIFICATION</scope>
</reference>
<dbReference type="RefSeq" id="XP_014675490.1">
    <property type="nucleotide sequence ID" value="XM_014820004.1"/>
</dbReference>
<dbReference type="Proteomes" id="UP000695022">
    <property type="component" value="Unplaced"/>
</dbReference>
<accession>A0ABM1ETG9</accession>
<dbReference type="InterPro" id="IPR033891">
    <property type="entry name" value="TTC38"/>
</dbReference>
<gene>
    <name evidence="6" type="primary">LOC106815538</name>
</gene>
<comment type="similarity">
    <text evidence="1">Belongs to the TTC38 family.</text>
</comment>
<evidence type="ECO:0000256" key="2">
    <source>
        <dbReference type="ARBA" id="ARBA00019992"/>
    </source>
</evidence>
<evidence type="ECO:0000256" key="3">
    <source>
        <dbReference type="ARBA" id="ARBA00022737"/>
    </source>
</evidence>
<protein>
    <recommendedName>
        <fullName evidence="2">Tetratricopeptide repeat protein 38</fullName>
    </recommendedName>
</protein>
<dbReference type="SUPFAM" id="SSF48452">
    <property type="entry name" value="TPR-like"/>
    <property type="match status" value="1"/>
</dbReference>
<dbReference type="GeneID" id="106815538"/>
<dbReference type="CDD" id="cd05804">
    <property type="entry name" value="StaR_like"/>
    <property type="match status" value="1"/>
</dbReference>
<organism evidence="5 6">
    <name type="scientific">Priapulus caudatus</name>
    <name type="common">Priapulid worm</name>
    <dbReference type="NCBI Taxonomy" id="37621"/>
    <lineage>
        <taxon>Eukaryota</taxon>
        <taxon>Metazoa</taxon>
        <taxon>Ecdysozoa</taxon>
        <taxon>Scalidophora</taxon>
        <taxon>Priapulida</taxon>
        <taxon>Priapulimorpha</taxon>
        <taxon>Priapulimorphida</taxon>
        <taxon>Priapulidae</taxon>
        <taxon>Priapulus</taxon>
    </lineage>
</organism>
<keyword evidence="5" id="KW-1185">Reference proteome</keyword>
<dbReference type="Gene3D" id="1.25.40.10">
    <property type="entry name" value="Tetratricopeptide repeat domain"/>
    <property type="match status" value="1"/>
</dbReference>
<name>A0ABM1ETG9_PRICU</name>
<evidence type="ECO:0000313" key="5">
    <source>
        <dbReference type="Proteomes" id="UP000695022"/>
    </source>
</evidence>
<sequence length="287" mass="32231">MGRVLVSGLTLMGTAASPRLDKQLQRDVDEMVRLATTSRDITTREKQHAEAMKLFSDGYMNEATLVWEDILTNHPTDMLALKLAHDSYFYLAKQAQMRDSIARVYPHWNASIPLYGYLPGMYAFGLCETDHWAEAEKTAKKGLELIPKDGWATHALAHVYEMQGRSQEGISFLSRTLDNWTTASMLACHNFWHWAVYHIERGEHTAALDVFDSQIASRVRTSGTMADIVDACSMLYRLEMEGVRVGQNDGRSSPKYVGRTPRPHAGVQRLPSIDVGFSARKKSGYAG</sequence>
<evidence type="ECO:0000256" key="4">
    <source>
        <dbReference type="ARBA" id="ARBA00022803"/>
    </source>
</evidence>
<keyword evidence="3" id="KW-0677">Repeat</keyword>
<dbReference type="PANTHER" id="PTHR16263:SF4">
    <property type="entry name" value="TETRATRICOPEPTIDE REPEAT PROTEIN 38"/>
    <property type="match status" value="1"/>
</dbReference>